<dbReference type="GO" id="GO:0003755">
    <property type="term" value="F:peptidyl-prolyl cis-trans isomerase activity"/>
    <property type="evidence" value="ECO:0000318"/>
    <property type="project" value="GO_Central"/>
</dbReference>
<gene>
    <name evidence="6" type="primary">BnaA01g25470D</name>
    <name evidence="6" type="ORF">GSBRNA2T00063854001</name>
</gene>
<evidence type="ECO:0000259" key="5">
    <source>
        <dbReference type="PROSITE" id="PS50072"/>
    </source>
</evidence>
<evidence type="ECO:0000313" key="6">
    <source>
        <dbReference type="EMBL" id="CDY37327.1"/>
    </source>
</evidence>
<dbReference type="PIRSF" id="PIRSF001467">
    <property type="entry name" value="Peptidylpro_ismrse"/>
    <property type="match status" value="1"/>
</dbReference>
<keyword evidence="2 4" id="KW-0697">Rotamase</keyword>
<dbReference type="InterPro" id="IPR002130">
    <property type="entry name" value="Cyclophilin-type_PPIase_dom"/>
</dbReference>
<keyword evidence="7" id="KW-1185">Reference proteome</keyword>
<evidence type="ECO:0000256" key="3">
    <source>
        <dbReference type="ARBA" id="ARBA00023235"/>
    </source>
</evidence>
<dbReference type="STRING" id="3708.A0A078HHH2"/>
<dbReference type="AlphaFoldDB" id="A0A078HHH2"/>
<dbReference type="InterPro" id="IPR024936">
    <property type="entry name" value="Cyclophilin-type_PPIase"/>
</dbReference>
<comment type="catalytic activity">
    <reaction evidence="4">
        <text>[protein]-peptidylproline (omega=180) = [protein]-peptidylproline (omega=0)</text>
        <dbReference type="Rhea" id="RHEA:16237"/>
        <dbReference type="Rhea" id="RHEA-COMP:10747"/>
        <dbReference type="Rhea" id="RHEA-COMP:10748"/>
        <dbReference type="ChEBI" id="CHEBI:83833"/>
        <dbReference type="ChEBI" id="CHEBI:83834"/>
        <dbReference type="EC" id="5.2.1.8"/>
    </reaction>
</comment>
<reference evidence="6 7" key="1">
    <citation type="journal article" date="2014" name="Science">
        <title>Plant genetics. Early allopolyploid evolution in the post-Neolithic Brassica napus oilseed genome.</title>
        <authorList>
            <person name="Chalhoub B."/>
            <person name="Denoeud F."/>
            <person name="Liu S."/>
            <person name="Parkin I.A."/>
            <person name="Tang H."/>
            <person name="Wang X."/>
            <person name="Chiquet J."/>
            <person name="Belcram H."/>
            <person name="Tong C."/>
            <person name="Samans B."/>
            <person name="Correa M."/>
            <person name="Da Silva C."/>
            <person name="Just J."/>
            <person name="Falentin C."/>
            <person name="Koh C.S."/>
            <person name="Le Clainche I."/>
            <person name="Bernard M."/>
            <person name="Bento P."/>
            <person name="Noel B."/>
            <person name="Labadie K."/>
            <person name="Alberti A."/>
            <person name="Charles M."/>
            <person name="Arnaud D."/>
            <person name="Guo H."/>
            <person name="Daviaud C."/>
            <person name="Alamery S."/>
            <person name="Jabbari K."/>
            <person name="Zhao M."/>
            <person name="Edger P.P."/>
            <person name="Chelaifa H."/>
            <person name="Tack D."/>
            <person name="Lassalle G."/>
            <person name="Mestiri I."/>
            <person name="Schnel N."/>
            <person name="Le Paslier M.C."/>
            <person name="Fan G."/>
            <person name="Renault V."/>
            <person name="Bayer P.E."/>
            <person name="Golicz A.A."/>
            <person name="Manoli S."/>
            <person name="Lee T.H."/>
            <person name="Thi V.H."/>
            <person name="Chalabi S."/>
            <person name="Hu Q."/>
            <person name="Fan C."/>
            <person name="Tollenaere R."/>
            <person name="Lu Y."/>
            <person name="Battail C."/>
            <person name="Shen J."/>
            <person name="Sidebottom C.H."/>
            <person name="Wang X."/>
            <person name="Canaguier A."/>
            <person name="Chauveau A."/>
            <person name="Berard A."/>
            <person name="Deniot G."/>
            <person name="Guan M."/>
            <person name="Liu Z."/>
            <person name="Sun F."/>
            <person name="Lim Y.P."/>
            <person name="Lyons E."/>
            <person name="Town C.D."/>
            <person name="Bancroft I."/>
            <person name="Wang X."/>
            <person name="Meng J."/>
            <person name="Ma J."/>
            <person name="Pires J.C."/>
            <person name="King G.J."/>
            <person name="Brunel D."/>
            <person name="Delourme R."/>
            <person name="Renard M."/>
            <person name="Aury J.M."/>
            <person name="Adams K.L."/>
            <person name="Batley J."/>
            <person name="Snowdon R.J."/>
            <person name="Tost J."/>
            <person name="Edwards D."/>
            <person name="Zhou Y."/>
            <person name="Hua W."/>
            <person name="Sharpe A.G."/>
            <person name="Paterson A.H."/>
            <person name="Guan C."/>
            <person name="Wincker P."/>
        </authorList>
    </citation>
    <scope>NUCLEOTIDE SEQUENCE [LARGE SCALE GENOMIC DNA]</scope>
    <source>
        <strain evidence="7">cv. Darmor-bzh</strain>
    </source>
</reference>
<dbReference type="GO" id="GO:0005737">
    <property type="term" value="C:cytoplasm"/>
    <property type="evidence" value="ECO:0000318"/>
    <property type="project" value="GO_Central"/>
</dbReference>
<evidence type="ECO:0000256" key="1">
    <source>
        <dbReference type="ARBA" id="ARBA00007365"/>
    </source>
</evidence>
<dbReference type="Pfam" id="PF00160">
    <property type="entry name" value="Pro_isomerase"/>
    <property type="match status" value="1"/>
</dbReference>
<evidence type="ECO:0000256" key="4">
    <source>
        <dbReference type="RuleBase" id="RU363019"/>
    </source>
</evidence>
<dbReference type="EC" id="5.2.1.8" evidence="4"/>
<accession>A0A078HHH2</accession>
<evidence type="ECO:0000256" key="2">
    <source>
        <dbReference type="ARBA" id="ARBA00023110"/>
    </source>
</evidence>
<feature type="domain" description="PPIase cyclophilin-type" evidence="5">
    <location>
        <begin position="15"/>
        <end position="136"/>
    </location>
</feature>
<dbReference type="GO" id="GO:0016018">
    <property type="term" value="F:cyclosporin A binding"/>
    <property type="evidence" value="ECO:0000318"/>
    <property type="project" value="GO_Central"/>
</dbReference>
<dbReference type="PANTHER" id="PTHR11071">
    <property type="entry name" value="PEPTIDYL-PROLYL CIS-TRANS ISOMERASE"/>
    <property type="match status" value="1"/>
</dbReference>
<sequence length="138" mass="14943">MANPRVFFDMTVGGKAAENFRALCTGEKGIGKFGDIIGGGEEPGGECIYGSRFFDDENFIKTHSGPGILTMWNCRENTNGSQFMICLKIVEFDQECVAFGQVVEGLDVIQNIEKEVGRPDLSGVPNKLVVIADCGQIS</sequence>
<proteinExistence type="inferred from homology"/>
<dbReference type="PANTHER" id="PTHR11071:SF431">
    <property type="entry name" value="PEPTIDYL-PROLYL CIS-TRANS ISOMERASE"/>
    <property type="match status" value="1"/>
</dbReference>
<dbReference type="PaxDb" id="3708-A0A078HHH2"/>
<dbReference type="GO" id="GO:0005886">
    <property type="term" value="C:plasma membrane"/>
    <property type="evidence" value="ECO:0000318"/>
    <property type="project" value="GO_Central"/>
</dbReference>
<name>A0A078HHH2_BRANA</name>
<dbReference type="OMA" id="HEDGPGI"/>
<evidence type="ECO:0000313" key="7">
    <source>
        <dbReference type="Proteomes" id="UP000028999"/>
    </source>
</evidence>
<dbReference type="InterPro" id="IPR029000">
    <property type="entry name" value="Cyclophilin-like_dom_sf"/>
</dbReference>
<dbReference type="PRINTS" id="PR00153">
    <property type="entry name" value="CSAPPISMRASE"/>
</dbReference>
<organism evidence="6 7">
    <name type="scientific">Brassica napus</name>
    <name type="common">Rape</name>
    <dbReference type="NCBI Taxonomy" id="3708"/>
    <lineage>
        <taxon>Eukaryota</taxon>
        <taxon>Viridiplantae</taxon>
        <taxon>Streptophyta</taxon>
        <taxon>Embryophyta</taxon>
        <taxon>Tracheophyta</taxon>
        <taxon>Spermatophyta</taxon>
        <taxon>Magnoliopsida</taxon>
        <taxon>eudicotyledons</taxon>
        <taxon>Gunneridae</taxon>
        <taxon>Pentapetalae</taxon>
        <taxon>rosids</taxon>
        <taxon>malvids</taxon>
        <taxon>Brassicales</taxon>
        <taxon>Brassicaceae</taxon>
        <taxon>Brassiceae</taxon>
        <taxon>Brassica</taxon>
    </lineage>
</organism>
<dbReference type="GO" id="GO:0006457">
    <property type="term" value="P:protein folding"/>
    <property type="evidence" value="ECO:0000318"/>
    <property type="project" value="GO_Central"/>
</dbReference>
<comment type="function">
    <text evidence="4">PPIases accelerate the folding of proteins. It catalyzes the cis-trans isomerization of proline imidic peptide bonds in oligopeptides.</text>
</comment>
<dbReference type="Gramene" id="CDY37327">
    <property type="protein sequence ID" value="CDY37327"/>
    <property type="gene ID" value="GSBRNA2T00063854001"/>
</dbReference>
<comment type="similarity">
    <text evidence="1 4">Belongs to the cyclophilin-type PPIase family.</text>
</comment>
<protein>
    <recommendedName>
        <fullName evidence="4">Peptidyl-prolyl cis-trans isomerase</fullName>
        <shortName evidence="4">PPIase</shortName>
        <ecNumber evidence="4">5.2.1.8</ecNumber>
    </recommendedName>
</protein>
<dbReference type="PROSITE" id="PS50072">
    <property type="entry name" value="CSA_PPIASE_2"/>
    <property type="match status" value="1"/>
</dbReference>
<dbReference type="SUPFAM" id="SSF50891">
    <property type="entry name" value="Cyclophilin-like"/>
    <property type="match status" value="1"/>
</dbReference>
<dbReference type="Proteomes" id="UP000028999">
    <property type="component" value="Unassembled WGS sequence"/>
</dbReference>
<dbReference type="EMBL" id="LK032397">
    <property type="protein sequence ID" value="CDY37327.1"/>
    <property type="molecule type" value="Genomic_DNA"/>
</dbReference>
<dbReference type="Gene3D" id="2.40.100.10">
    <property type="entry name" value="Cyclophilin-like"/>
    <property type="match status" value="1"/>
</dbReference>
<keyword evidence="3 4" id="KW-0413">Isomerase</keyword>